<dbReference type="PROSITE" id="PS00122">
    <property type="entry name" value="CARBOXYLESTERASE_B_1"/>
    <property type="match status" value="1"/>
</dbReference>
<evidence type="ECO:0000313" key="5">
    <source>
        <dbReference type="EMBL" id="ANE04528.1"/>
    </source>
</evidence>
<protein>
    <recommendedName>
        <fullName evidence="3">Carboxylic ester hydrolase</fullName>
        <ecNumber evidence="3">3.1.1.-</ecNumber>
    </recommendedName>
</protein>
<organism evidence="5 6">
    <name type="scientific">Corynebacterium crudilactis</name>
    <dbReference type="NCBI Taxonomy" id="1652495"/>
    <lineage>
        <taxon>Bacteria</taxon>
        <taxon>Bacillati</taxon>
        <taxon>Actinomycetota</taxon>
        <taxon>Actinomycetes</taxon>
        <taxon>Mycobacteriales</taxon>
        <taxon>Corynebacteriaceae</taxon>
        <taxon>Corynebacterium</taxon>
    </lineage>
</organism>
<dbReference type="Pfam" id="PF00135">
    <property type="entry name" value="COesterase"/>
    <property type="match status" value="1"/>
</dbReference>
<evidence type="ECO:0000256" key="3">
    <source>
        <dbReference type="RuleBase" id="RU361235"/>
    </source>
</evidence>
<dbReference type="OrthoDB" id="3199405at2"/>
<dbReference type="Gene3D" id="3.40.50.1820">
    <property type="entry name" value="alpha/beta hydrolase"/>
    <property type="match status" value="1"/>
</dbReference>
<dbReference type="AlphaFoldDB" id="A0A172QV61"/>
<name>A0A172QV61_9CORY</name>
<dbReference type="EMBL" id="CP015622">
    <property type="protein sequence ID" value="ANE04528.1"/>
    <property type="molecule type" value="Genomic_DNA"/>
</dbReference>
<dbReference type="InterPro" id="IPR029058">
    <property type="entry name" value="AB_hydrolase_fold"/>
</dbReference>
<dbReference type="ESTHER" id="9cory-a0a172qv61">
    <property type="family name" value="Carb_B_Bacteria"/>
</dbReference>
<dbReference type="GO" id="GO:0016787">
    <property type="term" value="F:hydrolase activity"/>
    <property type="evidence" value="ECO:0007669"/>
    <property type="project" value="UniProtKB-KW"/>
</dbReference>
<keyword evidence="6" id="KW-1185">Reference proteome</keyword>
<evidence type="ECO:0000313" key="6">
    <source>
        <dbReference type="Proteomes" id="UP000076929"/>
    </source>
</evidence>
<keyword evidence="2 3" id="KW-0378">Hydrolase</keyword>
<evidence type="ECO:0000259" key="4">
    <source>
        <dbReference type="Pfam" id="PF00135"/>
    </source>
</evidence>
<dbReference type="EC" id="3.1.1.-" evidence="3"/>
<dbReference type="PANTHER" id="PTHR43142">
    <property type="entry name" value="CARBOXYLIC ESTER HYDROLASE"/>
    <property type="match status" value="1"/>
</dbReference>
<dbReference type="RefSeq" id="WP_066567068.1">
    <property type="nucleotide sequence ID" value="NZ_CP015622.1"/>
</dbReference>
<dbReference type="STRING" id="1652495.ccrud_10160"/>
<dbReference type="KEGG" id="ccjz:ccrud_10160"/>
<evidence type="ECO:0000256" key="1">
    <source>
        <dbReference type="ARBA" id="ARBA00005964"/>
    </source>
</evidence>
<dbReference type="InterPro" id="IPR002018">
    <property type="entry name" value="CarbesteraseB"/>
</dbReference>
<sequence>MSATSSVTVQCPAGTITGEPLYFRSIPYAQARPFEDAEKLQPLNIDARGKHEGLYLSLATPQARFGADAPVLVYIHGGGYDSGTRFDARTDPTFFREQGFVVVSVDYRVGLDGFARFHNDEENRYRGIDDCALALEWVQKNIEHFGGDPTNVTLIGQSAGAGIALWLARLDHYKGAFRRLVALSPSFPRQPFAARKGALRRALGKPITRAALANITPEHLEKGYRRFTRRFFNDLALGPTPYDPDELADIDLIISSTRDEMYNHHIGQWFDSRGRGSKLGARLLGVSNPAAYIKAARAIDDRVVGRMIGDSMIRRFVVQTEKGWWVEFPGKHCEDLSLIFRHDSEAHHLIADFARAKAPTWPAYSPDNRVALSLVDGGPGKIVTDPLKMVRLAF</sequence>
<feature type="domain" description="Carboxylesterase type B" evidence="4">
    <location>
        <begin position="43"/>
        <end position="187"/>
    </location>
</feature>
<dbReference type="SUPFAM" id="SSF53474">
    <property type="entry name" value="alpha/beta-Hydrolases"/>
    <property type="match status" value="1"/>
</dbReference>
<gene>
    <name evidence="5" type="ORF">ccrud_10160</name>
</gene>
<dbReference type="PANTHER" id="PTHR43142:SF1">
    <property type="entry name" value="CARBOXYLIC ESTER HYDROLASE"/>
    <property type="match status" value="1"/>
</dbReference>
<comment type="similarity">
    <text evidence="1 3">Belongs to the type-B carboxylesterase/lipase family.</text>
</comment>
<evidence type="ECO:0000256" key="2">
    <source>
        <dbReference type="ARBA" id="ARBA00022801"/>
    </source>
</evidence>
<dbReference type="Proteomes" id="UP000076929">
    <property type="component" value="Chromosome"/>
</dbReference>
<reference evidence="5 6" key="1">
    <citation type="submission" date="2016-05" db="EMBL/GenBank/DDBJ databases">
        <title>Complete genome sequence of Corynebacterium crudilactis, a new Corynebacterium species isolated from raw cow's milk.</title>
        <authorList>
            <person name="Christian R."/>
            <person name="Zimmermann J."/>
            <person name="Lipski A."/>
            <person name="Kalinowski J."/>
        </authorList>
    </citation>
    <scope>NUCLEOTIDE SEQUENCE [LARGE SCALE GENOMIC DNA]</scope>
    <source>
        <strain evidence="5 6">JZ16</strain>
    </source>
</reference>
<proteinExistence type="inferred from homology"/>
<dbReference type="InterPro" id="IPR019826">
    <property type="entry name" value="Carboxylesterase_B_AS"/>
</dbReference>
<accession>A0A172QV61</accession>